<organism evidence="8 9">
    <name type="scientific">Pleomassaria siparia CBS 279.74</name>
    <dbReference type="NCBI Taxonomy" id="1314801"/>
    <lineage>
        <taxon>Eukaryota</taxon>
        <taxon>Fungi</taxon>
        <taxon>Dikarya</taxon>
        <taxon>Ascomycota</taxon>
        <taxon>Pezizomycotina</taxon>
        <taxon>Dothideomycetes</taxon>
        <taxon>Pleosporomycetidae</taxon>
        <taxon>Pleosporales</taxon>
        <taxon>Pleomassariaceae</taxon>
        <taxon>Pleomassaria</taxon>
    </lineage>
</organism>
<feature type="transmembrane region" description="Helical" evidence="6">
    <location>
        <begin position="181"/>
        <end position="203"/>
    </location>
</feature>
<proteinExistence type="inferred from homology"/>
<feature type="transmembrane region" description="Helical" evidence="6">
    <location>
        <begin position="20"/>
        <end position="41"/>
    </location>
</feature>
<keyword evidence="9" id="KW-1185">Reference proteome</keyword>
<evidence type="ECO:0000256" key="2">
    <source>
        <dbReference type="ARBA" id="ARBA00022692"/>
    </source>
</evidence>
<evidence type="ECO:0000256" key="1">
    <source>
        <dbReference type="ARBA" id="ARBA00004141"/>
    </source>
</evidence>
<dbReference type="GO" id="GO:0016020">
    <property type="term" value="C:membrane"/>
    <property type="evidence" value="ECO:0007669"/>
    <property type="project" value="UniProtKB-SubCell"/>
</dbReference>
<dbReference type="PANTHER" id="PTHR33048:SF167">
    <property type="entry name" value="INTEGRAL MEMBRANE PROTEIN"/>
    <property type="match status" value="1"/>
</dbReference>
<dbReference type="Proteomes" id="UP000799428">
    <property type="component" value="Unassembled WGS sequence"/>
</dbReference>
<feature type="transmembrane region" description="Helical" evidence="6">
    <location>
        <begin position="252"/>
        <end position="272"/>
    </location>
</feature>
<gene>
    <name evidence="8" type="ORF">K504DRAFT_335315</name>
</gene>
<protein>
    <recommendedName>
        <fullName evidence="7">Rhodopsin domain-containing protein</fullName>
    </recommendedName>
</protein>
<comment type="similarity">
    <text evidence="5">Belongs to the SAT4 family.</text>
</comment>
<evidence type="ECO:0000256" key="6">
    <source>
        <dbReference type="SAM" id="Phobius"/>
    </source>
</evidence>
<comment type="subcellular location">
    <subcellularLocation>
        <location evidence="1">Membrane</location>
        <topology evidence="1">Multi-pass membrane protein</topology>
    </subcellularLocation>
</comment>
<dbReference type="InterPro" id="IPR049326">
    <property type="entry name" value="Rhodopsin_dom_fungi"/>
</dbReference>
<dbReference type="Pfam" id="PF20684">
    <property type="entry name" value="Fung_rhodopsin"/>
    <property type="match status" value="1"/>
</dbReference>
<feature type="transmembrane region" description="Helical" evidence="6">
    <location>
        <begin position="215"/>
        <end position="240"/>
    </location>
</feature>
<dbReference type="InterPro" id="IPR052337">
    <property type="entry name" value="SAT4-like"/>
</dbReference>
<evidence type="ECO:0000256" key="3">
    <source>
        <dbReference type="ARBA" id="ARBA00022989"/>
    </source>
</evidence>
<feature type="transmembrane region" description="Helical" evidence="6">
    <location>
        <begin position="132"/>
        <end position="161"/>
    </location>
</feature>
<keyword evidence="2 6" id="KW-0812">Transmembrane</keyword>
<name>A0A6G1KD08_9PLEO</name>
<feature type="non-terminal residue" evidence="8">
    <location>
        <position position="276"/>
    </location>
</feature>
<accession>A0A6G1KD08</accession>
<dbReference type="OrthoDB" id="5022096at2759"/>
<feature type="domain" description="Rhodopsin" evidence="7">
    <location>
        <begin position="37"/>
        <end position="276"/>
    </location>
</feature>
<feature type="transmembrane region" description="Helical" evidence="6">
    <location>
        <begin position="98"/>
        <end position="120"/>
    </location>
</feature>
<evidence type="ECO:0000259" key="7">
    <source>
        <dbReference type="Pfam" id="PF20684"/>
    </source>
</evidence>
<evidence type="ECO:0000256" key="4">
    <source>
        <dbReference type="ARBA" id="ARBA00023136"/>
    </source>
</evidence>
<feature type="non-terminal residue" evidence="8">
    <location>
        <position position="1"/>
    </location>
</feature>
<evidence type="ECO:0000256" key="5">
    <source>
        <dbReference type="ARBA" id="ARBA00038359"/>
    </source>
</evidence>
<keyword evidence="3 6" id="KW-1133">Transmembrane helix</keyword>
<dbReference type="EMBL" id="MU005768">
    <property type="protein sequence ID" value="KAF2710766.1"/>
    <property type="molecule type" value="Genomic_DNA"/>
</dbReference>
<feature type="transmembrane region" description="Helical" evidence="6">
    <location>
        <begin position="53"/>
        <end position="78"/>
    </location>
</feature>
<reference evidence="8" key="1">
    <citation type="journal article" date="2020" name="Stud. Mycol.">
        <title>101 Dothideomycetes genomes: a test case for predicting lifestyles and emergence of pathogens.</title>
        <authorList>
            <person name="Haridas S."/>
            <person name="Albert R."/>
            <person name="Binder M."/>
            <person name="Bloem J."/>
            <person name="Labutti K."/>
            <person name="Salamov A."/>
            <person name="Andreopoulos B."/>
            <person name="Baker S."/>
            <person name="Barry K."/>
            <person name="Bills G."/>
            <person name="Bluhm B."/>
            <person name="Cannon C."/>
            <person name="Castanera R."/>
            <person name="Culley D."/>
            <person name="Daum C."/>
            <person name="Ezra D."/>
            <person name="Gonzalez J."/>
            <person name="Henrissat B."/>
            <person name="Kuo A."/>
            <person name="Liang C."/>
            <person name="Lipzen A."/>
            <person name="Lutzoni F."/>
            <person name="Magnuson J."/>
            <person name="Mondo S."/>
            <person name="Nolan M."/>
            <person name="Ohm R."/>
            <person name="Pangilinan J."/>
            <person name="Park H.-J."/>
            <person name="Ramirez L."/>
            <person name="Alfaro M."/>
            <person name="Sun H."/>
            <person name="Tritt A."/>
            <person name="Yoshinaga Y."/>
            <person name="Zwiers L.-H."/>
            <person name="Turgeon B."/>
            <person name="Goodwin S."/>
            <person name="Spatafora J."/>
            <person name="Crous P."/>
            <person name="Grigoriev I."/>
        </authorList>
    </citation>
    <scope>NUCLEOTIDE SEQUENCE</scope>
    <source>
        <strain evidence="8">CBS 279.74</strain>
    </source>
</reference>
<evidence type="ECO:0000313" key="8">
    <source>
        <dbReference type="EMBL" id="KAF2710766.1"/>
    </source>
</evidence>
<dbReference type="AlphaFoldDB" id="A0A6G1KD08"/>
<keyword evidence="4 6" id="KW-0472">Membrane</keyword>
<evidence type="ECO:0000313" key="9">
    <source>
        <dbReference type="Proteomes" id="UP000799428"/>
    </source>
</evidence>
<sequence length="276" mass="30983">PPPYLSITPEYLSYNKGSLYLAIVATLVSIALSIFLLRAYTRIKLLHFFGIDDILMLVAVSCAVAVLSIFIALTRLGIGKHLWAVHYEDLLKIAHRQWFLTLFIILGIGFVKLSVAFFLLRIIHRANYRRFLYVMIALLTPLTFAWAGTFIFQCIPVSAAWDPNVSQSRCMSHVVYRNVGLAHSAINAMTDLVIAILLIPMVWTLRISLRTRVSLMVVLSLGFLASAAAVIRMPLIYNLWDSTDPFTHDAWLIVWSVTEMTLGTTAACLPCLEPLL</sequence>
<dbReference type="PANTHER" id="PTHR33048">
    <property type="entry name" value="PTH11-LIKE INTEGRAL MEMBRANE PROTEIN (AFU_ORTHOLOGUE AFUA_5G11245)"/>
    <property type="match status" value="1"/>
</dbReference>